<dbReference type="PROSITE" id="PS51257">
    <property type="entry name" value="PROKAR_LIPOPROTEIN"/>
    <property type="match status" value="1"/>
</dbReference>
<accession>A0ABT9W400</accession>
<evidence type="ECO:0000256" key="3">
    <source>
        <dbReference type="ARBA" id="ARBA00023288"/>
    </source>
</evidence>
<feature type="domain" description="Solute-binding protein family 3/N-terminal" evidence="5">
    <location>
        <begin position="48"/>
        <end position="271"/>
    </location>
</feature>
<keyword evidence="2" id="KW-0564">Palmitate</keyword>
<name>A0ABT9W400_9BACI</name>
<evidence type="ECO:0000313" key="8">
    <source>
        <dbReference type="Proteomes" id="UP001235840"/>
    </source>
</evidence>
<dbReference type="CDD" id="cd13624">
    <property type="entry name" value="PBP2_Arg_Lys_His"/>
    <property type="match status" value="1"/>
</dbReference>
<dbReference type="InterPro" id="IPR001320">
    <property type="entry name" value="Iontro_rcpt_C"/>
</dbReference>
<dbReference type="RefSeq" id="WP_307397346.1">
    <property type="nucleotide sequence ID" value="NZ_BAAADK010000017.1"/>
</dbReference>
<dbReference type="SMART" id="SM00062">
    <property type="entry name" value="PBPb"/>
    <property type="match status" value="1"/>
</dbReference>
<feature type="chain" id="PRO_5045175775" evidence="4">
    <location>
        <begin position="23"/>
        <end position="275"/>
    </location>
</feature>
<reference evidence="7 8" key="1">
    <citation type="submission" date="2023-07" db="EMBL/GenBank/DDBJ databases">
        <title>Genomic Encyclopedia of Type Strains, Phase IV (KMG-IV): sequencing the most valuable type-strain genomes for metagenomic binning, comparative biology and taxonomic classification.</title>
        <authorList>
            <person name="Goeker M."/>
        </authorList>
    </citation>
    <scope>NUCLEOTIDE SEQUENCE [LARGE SCALE GENOMIC DNA]</scope>
    <source>
        <strain evidence="7 8">DSM 12751</strain>
    </source>
</reference>
<gene>
    <name evidence="7" type="ORF">J2S11_003906</name>
</gene>
<keyword evidence="3" id="KW-0449">Lipoprotein</keyword>
<dbReference type="PANTHER" id="PTHR35936:SF17">
    <property type="entry name" value="ARGININE-BINDING EXTRACELLULAR PROTEIN ARTP"/>
    <property type="match status" value="1"/>
</dbReference>
<sequence>MKRVWKGKLGFLVVALLLVLVAAGCGQDSSDGQTGSGEGNGSGEATQKLVVGTDAAYAPFEYVEPSGDIAGFDIDILSAIAEEENLELDFQNTAWEGIFLALQNGERDVLISAVTITEERQQDMDFTDSYFEATQLIAVPADSDIESFADLEGKKVGVQTGTTGDIAVSGLLGATSNDINRYESTPVALMEMVNQGIDAVVADNVVILEYIKNNPDANFKSIHDDSFDVENYGIVVKKGNTELLDTLNSGLAKIKENGKYDEIYSKYFGEEPGEE</sequence>
<feature type="domain" description="Ionotropic glutamate receptor C-terminal" evidence="6">
    <location>
        <begin position="48"/>
        <end position="270"/>
    </location>
</feature>
<evidence type="ECO:0000313" key="7">
    <source>
        <dbReference type="EMBL" id="MDQ0167976.1"/>
    </source>
</evidence>
<evidence type="ECO:0000256" key="4">
    <source>
        <dbReference type="SAM" id="SignalP"/>
    </source>
</evidence>
<organism evidence="7 8">
    <name type="scientific">Caldalkalibacillus horti</name>
    <dbReference type="NCBI Taxonomy" id="77523"/>
    <lineage>
        <taxon>Bacteria</taxon>
        <taxon>Bacillati</taxon>
        <taxon>Bacillota</taxon>
        <taxon>Bacilli</taxon>
        <taxon>Bacillales</taxon>
        <taxon>Bacillaceae</taxon>
        <taxon>Caldalkalibacillus</taxon>
    </lineage>
</organism>
<dbReference type="Proteomes" id="UP001235840">
    <property type="component" value="Unassembled WGS sequence"/>
</dbReference>
<comment type="caution">
    <text evidence="7">The sequence shown here is derived from an EMBL/GenBank/DDBJ whole genome shotgun (WGS) entry which is preliminary data.</text>
</comment>
<dbReference type="SMART" id="SM00079">
    <property type="entry name" value="PBPe"/>
    <property type="match status" value="1"/>
</dbReference>
<dbReference type="SUPFAM" id="SSF53850">
    <property type="entry name" value="Periplasmic binding protein-like II"/>
    <property type="match status" value="1"/>
</dbReference>
<keyword evidence="8" id="KW-1185">Reference proteome</keyword>
<dbReference type="InterPro" id="IPR001638">
    <property type="entry name" value="Solute-binding_3/MltF_N"/>
</dbReference>
<evidence type="ECO:0000259" key="6">
    <source>
        <dbReference type="SMART" id="SM00079"/>
    </source>
</evidence>
<dbReference type="Gene3D" id="3.40.190.10">
    <property type="entry name" value="Periplasmic binding protein-like II"/>
    <property type="match status" value="2"/>
</dbReference>
<protein>
    <submittedName>
        <fullName evidence="7">Polar amino acid transport system substrate-binding protein</fullName>
    </submittedName>
</protein>
<feature type="signal peptide" evidence="4">
    <location>
        <begin position="1"/>
        <end position="22"/>
    </location>
</feature>
<dbReference type="Pfam" id="PF00497">
    <property type="entry name" value="SBP_bac_3"/>
    <property type="match status" value="1"/>
</dbReference>
<evidence type="ECO:0000259" key="5">
    <source>
        <dbReference type="SMART" id="SM00062"/>
    </source>
</evidence>
<dbReference type="EMBL" id="JAUSTY010000022">
    <property type="protein sequence ID" value="MDQ0167976.1"/>
    <property type="molecule type" value="Genomic_DNA"/>
</dbReference>
<keyword evidence="1 4" id="KW-0732">Signal</keyword>
<proteinExistence type="predicted"/>
<evidence type="ECO:0000256" key="1">
    <source>
        <dbReference type="ARBA" id="ARBA00022729"/>
    </source>
</evidence>
<dbReference type="PANTHER" id="PTHR35936">
    <property type="entry name" value="MEMBRANE-BOUND LYTIC MUREIN TRANSGLYCOSYLASE F"/>
    <property type="match status" value="1"/>
</dbReference>
<evidence type="ECO:0000256" key="2">
    <source>
        <dbReference type="ARBA" id="ARBA00023139"/>
    </source>
</evidence>